<keyword evidence="16" id="KW-1185">Reference proteome</keyword>
<dbReference type="GO" id="GO:0005615">
    <property type="term" value="C:extracellular space"/>
    <property type="evidence" value="ECO:0007669"/>
    <property type="project" value="TreeGrafter"/>
</dbReference>
<accession>A0A8C5F2Y8</accession>
<evidence type="ECO:0000256" key="1">
    <source>
        <dbReference type="ARBA" id="ARBA00004479"/>
    </source>
</evidence>
<dbReference type="Gene3D" id="3.30.500.10">
    <property type="entry name" value="MHC class I-like antigen recognition-like"/>
    <property type="match status" value="1"/>
</dbReference>
<comment type="similarity">
    <text evidence="10">Belongs to the MHC class I family.</text>
</comment>
<name>A0A8C5F2Y8_9SAUR</name>
<evidence type="ECO:0000256" key="3">
    <source>
        <dbReference type="ARBA" id="ARBA00022692"/>
    </source>
</evidence>
<feature type="signal peptide" evidence="13">
    <location>
        <begin position="1"/>
        <end position="20"/>
    </location>
</feature>
<dbReference type="Ensembl" id="ENSGEVT00005031180.1">
    <property type="protein sequence ID" value="ENSGEVP00005029694.1"/>
    <property type="gene ID" value="ENSGEVG00005020695.1"/>
</dbReference>
<dbReference type="SUPFAM" id="SSF48726">
    <property type="entry name" value="Immunoglobulin"/>
    <property type="match status" value="1"/>
</dbReference>
<dbReference type="SUPFAM" id="SSF54452">
    <property type="entry name" value="MHC antigen-recognition domain"/>
    <property type="match status" value="1"/>
</dbReference>
<dbReference type="Proteomes" id="UP000694390">
    <property type="component" value="Unassembled WGS sequence"/>
</dbReference>
<dbReference type="FunFam" id="3.30.500.10:FF:000001">
    <property type="entry name" value="H-2 class I histocompatibility antigen, alpha chain"/>
    <property type="match status" value="1"/>
</dbReference>
<dbReference type="AlphaFoldDB" id="A0A8C5F2Y8"/>
<evidence type="ECO:0000256" key="6">
    <source>
        <dbReference type="ARBA" id="ARBA00022989"/>
    </source>
</evidence>
<feature type="region of interest" description="Disordered" evidence="11">
    <location>
        <begin position="434"/>
        <end position="454"/>
    </location>
</feature>
<keyword evidence="5" id="KW-0391">Immunity</keyword>
<keyword evidence="4 13" id="KW-0732">Signal</keyword>
<feature type="domain" description="Ig-like" evidence="14">
    <location>
        <begin position="210"/>
        <end position="296"/>
    </location>
</feature>
<protein>
    <recommendedName>
        <fullName evidence="14">Ig-like domain-containing protein</fullName>
    </recommendedName>
</protein>
<dbReference type="FunFam" id="2.60.40.10:FF:000204">
    <property type="entry name" value="Major histocompatibility complex, class I-related protein"/>
    <property type="match status" value="1"/>
</dbReference>
<dbReference type="InterPro" id="IPR007110">
    <property type="entry name" value="Ig-like_dom"/>
</dbReference>
<evidence type="ECO:0000259" key="14">
    <source>
        <dbReference type="PROSITE" id="PS50835"/>
    </source>
</evidence>
<dbReference type="InterPro" id="IPR050208">
    <property type="entry name" value="MHC_class-I_related"/>
</dbReference>
<dbReference type="OrthoDB" id="8936120at2759"/>
<dbReference type="PANTHER" id="PTHR16675">
    <property type="entry name" value="MHC CLASS I-RELATED"/>
    <property type="match status" value="1"/>
</dbReference>
<dbReference type="PROSITE" id="PS00290">
    <property type="entry name" value="IG_MHC"/>
    <property type="match status" value="1"/>
</dbReference>
<evidence type="ECO:0000256" key="11">
    <source>
        <dbReference type="SAM" id="MobiDB-lite"/>
    </source>
</evidence>
<keyword evidence="7 12" id="KW-0472">Membrane</keyword>
<dbReference type="PANTHER" id="PTHR16675:SF242">
    <property type="entry name" value="MAJOR HISTOCOMPATIBILITY COMPLEX CLASS I-RELATED GENE PROTEIN"/>
    <property type="match status" value="1"/>
</dbReference>
<evidence type="ECO:0000256" key="9">
    <source>
        <dbReference type="ARBA" id="ARBA00023180"/>
    </source>
</evidence>
<evidence type="ECO:0000256" key="12">
    <source>
        <dbReference type="SAM" id="Phobius"/>
    </source>
</evidence>
<organism evidence="15 16">
    <name type="scientific">Gopherus evgoodei</name>
    <name type="common">Goodes thornscrub tortoise</name>
    <dbReference type="NCBI Taxonomy" id="1825980"/>
    <lineage>
        <taxon>Eukaryota</taxon>
        <taxon>Metazoa</taxon>
        <taxon>Chordata</taxon>
        <taxon>Craniata</taxon>
        <taxon>Vertebrata</taxon>
        <taxon>Euteleostomi</taxon>
        <taxon>Archelosauria</taxon>
        <taxon>Testudinata</taxon>
        <taxon>Testudines</taxon>
        <taxon>Cryptodira</taxon>
        <taxon>Durocryptodira</taxon>
        <taxon>Testudinoidea</taxon>
        <taxon>Testudinidae</taxon>
        <taxon>Gopherus</taxon>
    </lineage>
</organism>
<keyword evidence="8" id="KW-1015">Disulfide bond</keyword>
<dbReference type="Pfam" id="PF07654">
    <property type="entry name" value="C1-set"/>
    <property type="match status" value="1"/>
</dbReference>
<evidence type="ECO:0000256" key="10">
    <source>
        <dbReference type="RuleBase" id="RU004439"/>
    </source>
</evidence>
<dbReference type="GeneTree" id="ENSGT01120000271828"/>
<dbReference type="InterPro" id="IPR037055">
    <property type="entry name" value="MHC_I-like_Ag-recog_sf"/>
</dbReference>
<dbReference type="GO" id="GO:0009897">
    <property type="term" value="C:external side of plasma membrane"/>
    <property type="evidence" value="ECO:0007669"/>
    <property type="project" value="TreeGrafter"/>
</dbReference>
<comment type="subcellular location">
    <subcellularLocation>
        <location evidence="1">Membrane</location>
        <topology evidence="1">Single-pass type I membrane protein</topology>
    </subcellularLocation>
</comment>
<dbReference type="InterPro" id="IPR001039">
    <property type="entry name" value="MHC_I_a_a1/a2"/>
</dbReference>
<evidence type="ECO:0000313" key="16">
    <source>
        <dbReference type="Proteomes" id="UP000694390"/>
    </source>
</evidence>
<dbReference type="InterPro" id="IPR011162">
    <property type="entry name" value="MHC_I/II-like_Ag-recog"/>
</dbReference>
<dbReference type="GO" id="GO:0042612">
    <property type="term" value="C:MHC class I protein complex"/>
    <property type="evidence" value="ECO:0007669"/>
    <property type="project" value="UniProtKB-KW"/>
</dbReference>
<dbReference type="InterPro" id="IPR003006">
    <property type="entry name" value="Ig/MHC_CS"/>
</dbReference>
<dbReference type="PRINTS" id="PR01638">
    <property type="entry name" value="MHCCLASSI"/>
</dbReference>
<dbReference type="InterPro" id="IPR003597">
    <property type="entry name" value="Ig_C1-set"/>
</dbReference>
<dbReference type="Gene3D" id="2.60.40.10">
    <property type="entry name" value="Immunoglobulins"/>
    <property type="match status" value="1"/>
</dbReference>
<evidence type="ECO:0000256" key="4">
    <source>
        <dbReference type="ARBA" id="ARBA00022729"/>
    </source>
</evidence>
<sequence>PHSPCSPALFLLLLGHPALPSPPPSQPYPDSLRYFYTAVSEPGPGLPTFSIVGYVDDQLFVDYSSERRSAEPRAEWMARREGPQYWERQTQIAQGDQAGFRAGLDTLRGRYNQSGGFHTLQVMYGCELRGDGSKGGSFQYAYDGGDFISLDKDQETWVAADDGARITKGKWDADRSIAQRRKAYLEQECIEWLGKYLEYGKETLQRREPPRVQVGDRRSRDGLTTLSCRVHGFYPRSVAVVWLKKGVAMPQETIQWGVVPSGDGTYQTRATIEIDPSSETNYTCCVEHPSLAQDLRVPWVPKSNVMLIVGVVIGVLGLVAVVAGAVVCLSKCRVGHRRAVCARLLGHAHHPRAWAGIVDLLWPGWAPAPTPTAPGGSAVWLPRFAAGPTAVRWGTKGQFALGPQPQNLSGADLARGVAASYLSLCCDPVRQVAGPRVGSQAQPPRTGAPKAAPM</sequence>
<dbReference type="SMART" id="SM00407">
    <property type="entry name" value="IGc1"/>
    <property type="match status" value="1"/>
</dbReference>
<feature type="chain" id="PRO_5034864532" description="Ig-like domain-containing protein" evidence="13">
    <location>
        <begin position="21"/>
        <end position="454"/>
    </location>
</feature>
<keyword evidence="3 12" id="KW-0812">Transmembrane</keyword>
<evidence type="ECO:0000256" key="2">
    <source>
        <dbReference type="ARBA" id="ARBA00022451"/>
    </source>
</evidence>
<keyword evidence="9" id="KW-0325">Glycoprotein</keyword>
<dbReference type="InterPro" id="IPR013783">
    <property type="entry name" value="Ig-like_fold"/>
</dbReference>
<dbReference type="GO" id="GO:0006955">
    <property type="term" value="P:immune response"/>
    <property type="evidence" value="ECO:0007669"/>
    <property type="project" value="TreeGrafter"/>
</dbReference>
<proteinExistence type="inferred from homology"/>
<reference evidence="15" key="1">
    <citation type="submission" date="2025-08" db="UniProtKB">
        <authorList>
            <consortium name="Ensembl"/>
        </authorList>
    </citation>
    <scope>IDENTIFICATION</scope>
</reference>
<dbReference type="GO" id="GO:0002474">
    <property type="term" value="P:antigen processing and presentation of peptide antigen via MHC class I"/>
    <property type="evidence" value="ECO:0007669"/>
    <property type="project" value="UniProtKB-KW"/>
</dbReference>
<reference evidence="15" key="2">
    <citation type="submission" date="2025-09" db="UniProtKB">
        <authorList>
            <consortium name="Ensembl"/>
        </authorList>
    </citation>
    <scope>IDENTIFICATION</scope>
</reference>
<keyword evidence="6 12" id="KW-1133">Transmembrane helix</keyword>
<dbReference type="PROSITE" id="PS50835">
    <property type="entry name" value="IG_LIKE"/>
    <property type="match status" value="1"/>
</dbReference>
<evidence type="ECO:0000256" key="13">
    <source>
        <dbReference type="SAM" id="SignalP"/>
    </source>
</evidence>
<keyword evidence="2" id="KW-0490">MHC I</keyword>
<feature type="transmembrane region" description="Helical" evidence="12">
    <location>
        <begin position="305"/>
        <end position="329"/>
    </location>
</feature>
<dbReference type="Pfam" id="PF00129">
    <property type="entry name" value="MHC_I"/>
    <property type="match status" value="1"/>
</dbReference>
<evidence type="ECO:0000256" key="8">
    <source>
        <dbReference type="ARBA" id="ARBA00023157"/>
    </source>
</evidence>
<evidence type="ECO:0000256" key="7">
    <source>
        <dbReference type="ARBA" id="ARBA00023136"/>
    </source>
</evidence>
<evidence type="ECO:0000313" key="15">
    <source>
        <dbReference type="Ensembl" id="ENSGEVP00005029694.1"/>
    </source>
</evidence>
<evidence type="ECO:0000256" key="5">
    <source>
        <dbReference type="ARBA" id="ARBA00022859"/>
    </source>
</evidence>
<dbReference type="InterPro" id="IPR036179">
    <property type="entry name" value="Ig-like_dom_sf"/>
</dbReference>
<dbReference type="InterPro" id="IPR011161">
    <property type="entry name" value="MHC_I-like_Ag-recog"/>
</dbReference>